<feature type="signal peptide" evidence="3">
    <location>
        <begin position="1"/>
        <end position="27"/>
    </location>
</feature>
<comment type="caution">
    <text evidence="5">The sequence shown here is derived from an EMBL/GenBank/DDBJ whole genome shotgun (WGS) entry which is preliminary data.</text>
</comment>
<reference evidence="5 6" key="1">
    <citation type="submission" date="2019-08" db="EMBL/GenBank/DDBJ databases">
        <title>Genome of Luteibaculum oceani JCM 18817.</title>
        <authorList>
            <person name="Bowman J.P."/>
        </authorList>
    </citation>
    <scope>NUCLEOTIDE SEQUENCE [LARGE SCALE GENOMIC DNA]</scope>
    <source>
        <strain evidence="5 6">JCM 18817</strain>
    </source>
</reference>
<dbReference type="Pfam" id="PF13573">
    <property type="entry name" value="SprB"/>
    <property type="match status" value="1"/>
</dbReference>
<dbReference type="CDD" id="cd00146">
    <property type="entry name" value="PKD"/>
    <property type="match status" value="1"/>
</dbReference>
<gene>
    <name evidence="5" type="ORF">FRX97_05055</name>
</gene>
<proteinExistence type="predicted"/>
<evidence type="ECO:0000256" key="1">
    <source>
        <dbReference type="ARBA" id="ARBA00022729"/>
    </source>
</evidence>
<keyword evidence="1 3" id="KW-0732">Signal</keyword>
<dbReference type="Gene3D" id="2.60.40.10">
    <property type="entry name" value="Immunoglobulins"/>
    <property type="match status" value="1"/>
</dbReference>
<keyword evidence="6" id="KW-1185">Reference proteome</keyword>
<dbReference type="Gene3D" id="2.60.40.740">
    <property type="match status" value="2"/>
</dbReference>
<dbReference type="OrthoDB" id="5500612at2"/>
<dbReference type="InterPro" id="IPR026444">
    <property type="entry name" value="Secre_tail"/>
</dbReference>
<dbReference type="InterPro" id="IPR013783">
    <property type="entry name" value="Ig-like_fold"/>
</dbReference>
<evidence type="ECO:0000259" key="4">
    <source>
        <dbReference type="PROSITE" id="PS50825"/>
    </source>
</evidence>
<evidence type="ECO:0000313" key="6">
    <source>
        <dbReference type="Proteomes" id="UP000321168"/>
    </source>
</evidence>
<evidence type="ECO:0000256" key="3">
    <source>
        <dbReference type="SAM" id="SignalP"/>
    </source>
</evidence>
<dbReference type="InterPro" id="IPR003410">
    <property type="entry name" value="HYR_dom"/>
</dbReference>
<dbReference type="EMBL" id="VORB01000004">
    <property type="protein sequence ID" value="TXC81375.1"/>
    <property type="molecule type" value="Genomic_DNA"/>
</dbReference>
<keyword evidence="2" id="KW-0677">Repeat</keyword>
<feature type="chain" id="PRO_5022901284" evidence="3">
    <location>
        <begin position="28"/>
        <end position="916"/>
    </location>
</feature>
<sequence>MEKLFTSFPLKLFSLILLVISSFPVIAQQDTIAPVARCRNVEIELNEYGVAYITATMVDNGSYDNTVLADLELDITQFDCADLGENQVTLTATDSAGNQASCYATVTVTEFDLGMLVKEGFEILVRSNLVYENDFENPAHTNFRNCAPDFAQNLVRDLYGDGFDQMWTVETMQINGPEGQYSDPQGLGGNYCLGMLSTVQDDKIAFTFDRKDLDYVNLNMIVSAIDVPRCGGPFGVNVPKFNFKLYDTPSQTWDFGNPGRLLDEGEAEGTVPGADPYTFNWSEIDVDLDASTATNGFVTLLIDQLNSSGYAAIDNLSLSSSTDSNKFVNQLFVDEADTAWLQGTFTPGAAGDAVITASMGVAAIDNAAGEWSWYYVSNDGPDNSTDVTVSISAGCSTEDFNFELIVRDVAPVPTVNSDTVFQDICVYATNSGTFSDVGLDVVTISASSGQVTQDNDSAGNWFWTATEYYEALTQVTITATDEDGLDSTITFMVDVAPWTLNPSCENVTITLGENGLATLNPAQLWSDYPACMIAEATLSQSQFDCGDVGEHNITLYLTDIYGNSDSCSSVVNVEQTPLVITGEVSEYGSGNVSCFGASDGFIDATVDGGCGNYTYLWSNGATTQDLNNIPAGTYTLRVIDGTGASAEQTFVLENPERLDASIEGDKAVYVGYGPNECIDIYADVNGGDAPYTYLWNTGSTASSISDCPTQSTTYTVTVTDANGCSVTVEKEICIVDVTCGKPNNPKVIVCHNGKNMICVDESAVAAHLAHGDYLGGCEYKDPCNPSIIIAGTEGDGEEEGEENNRITLSEGEGVVENPELVSKSSVSFKTGSLSLYPNPFNASINLAAKSEVEGDWKVEVLDAAGKLIALVLDQKLKANQPIQLKINSDNLTPGVLFIKVSSPTEITINKVVYQPN</sequence>
<feature type="domain" description="HYR" evidence="4">
    <location>
        <begin position="19"/>
        <end position="110"/>
    </location>
</feature>
<evidence type="ECO:0000256" key="2">
    <source>
        <dbReference type="ARBA" id="ARBA00022737"/>
    </source>
</evidence>
<accession>A0A5C6VCT5</accession>
<dbReference type="NCBIfam" id="TIGR04183">
    <property type="entry name" value="Por_Secre_tail"/>
    <property type="match status" value="1"/>
</dbReference>
<organism evidence="5 6">
    <name type="scientific">Luteibaculum oceani</name>
    <dbReference type="NCBI Taxonomy" id="1294296"/>
    <lineage>
        <taxon>Bacteria</taxon>
        <taxon>Pseudomonadati</taxon>
        <taxon>Bacteroidota</taxon>
        <taxon>Flavobacteriia</taxon>
        <taxon>Flavobacteriales</taxon>
        <taxon>Luteibaculaceae</taxon>
        <taxon>Luteibaculum</taxon>
    </lineage>
</organism>
<dbReference type="Proteomes" id="UP000321168">
    <property type="component" value="Unassembled WGS sequence"/>
</dbReference>
<dbReference type="Pfam" id="PF18962">
    <property type="entry name" value="Por_Secre_tail"/>
    <property type="match status" value="1"/>
</dbReference>
<dbReference type="RefSeq" id="WP_147014065.1">
    <property type="nucleotide sequence ID" value="NZ_VORB01000004.1"/>
</dbReference>
<dbReference type="PROSITE" id="PS50825">
    <property type="entry name" value="HYR"/>
    <property type="match status" value="1"/>
</dbReference>
<evidence type="ECO:0000313" key="5">
    <source>
        <dbReference type="EMBL" id="TXC81375.1"/>
    </source>
</evidence>
<protein>
    <submittedName>
        <fullName evidence="5">T9SS type A sorting domain-containing protein</fullName>
    </submittedName>
</protein>
<dbReference type="InterPro" id="IPR025667">
    <property type="entry name" value="SprB_repeat"/>
</dbReference>
<name>A0A5C6VCT5_9FLAO</name>
<dbReference type="AlphaFoldDB" id="A0A5C6VCT5"/>